<accession>A0A6J6J825</accession>
<feature type="transmembrane region" description="Helical" evidence="1">
    <location>
        <begin position="187"/>
        <end position="213"/>
    </location>
</feature>
<feature type="transmembrane region" description="Helical" evidence="1">
    <location>
        <begin position="36"/>
        <end position="56"/>
    </location>
</feature>
<reference evidence="2" key="1">
    <citation type="submission" date="2020-05" db="EMBL/GenBank/DDBJ databases">
        <authorList>
            <person name="Chiriac C."/>
            <person name="Salcher M."/>
            <person name="Ghai R."/>
            <person name="Kavagutti S V."/>
        </authorList>
    </citation>
    <scope>NUCLEOTIDE SEQUENCE</scope>
</reference>
<feature type="transmembrane region" description="Helical" evidence="1">
    <location>
        <begin position="225"/>
        <end position="245"/>
    </location>
</feature>
<sequence length="247" mass="25016">MILGLGTIINVFTILIGTTAGVLIGNRLSDKTSRVVTDGLGLVVLVLGGLNVISLLDADFVKAVGPGIPLLVVIGAILIGGIIGSALKIEQRLEAFGSVLQKRFAGKGSKDSKEKFITGFVNASLVFTIGPLAILGALSDGLGQGIEQLATKSILDGFASLAFAASLGWGVALSAIPVGIWQGLLTVLAFAVGSVVSAPVIAALTATGGVLLLGVGLRLLQLRQVAVGNMLPALIVAPAITYLLLLF</sequence>
<dbReference type="PANTHER" id="PTHR36111">
    <property type="entry name" value="INNER MEMBRANE PROTEIN-RELATED"/>
    <property type="match status" value="1"/>
</dbReference>
<evidence type="ECO:0000256" key="1">
    <source>
        <dbReference type="SAM" id="Phobius"/>
    </source>
</evidence>
<feature type="transmembrane region" description="Helical" evidence="1">
    <location>
        <begin position="116"/>
        <end position="138"/>
    </location>
</feature>
<name>A0A6J6J825_9ZZZZ</name>
<dbReference type="AlphaFoldDB" id="A0A6J6J825"/>
<keyword evidence="1" id="KW-1133">Transmembrane helix</keyword>
<dbReference type="EMBL" id="CAEZVM010000025">
    <property type="protein sequence ID" value="CAB4632898.1"/>
    <property type="molecule type" value="Genomic_DNA"/>
</dbReference>
<keyword evidence="1" id="KW-0812">Transmembrane</keyword>
<organism evidence="2">
    <name type="scientific">freshwater metagenome</name>
    <dbReference type="NCBI Taxonomy" id="449393"/>
    <lineage>
        <taxon>unclassified sequences</taxon>
        <taxon>metagenomes</taxon>
        <taxon>ecological metagenomes</taxon>
    </lineage>
</organism>
<dbReference type="Pfam" id="PF04474">
    <property type="entry name" value="DUF554"/>
    <property type="match status" value="1"/>
</dbReference>
<feature type="transmembrane region" description="Helical" evidence="1">
    <location>
        <begin position="158"/>
        <end position="180"/>
    </location>
</feature>
<feature type="transmembrane region" description="Helical" evidence="1">
    <location>
        <begin position="68"/>
        <end position="87"/>
    </location>
</feature>
<dbReference type="PANTHER" id="PTHR36111:SF2">
    <property type="entry name" value="INNER MEMBRANE PROTEIN"/>
    <property type="match status" value="1"/>
</dbReference>
<protein>
    <submittedName>
        <fullName evidence="2">Unannotated protein</fullName>
    </submittedName>
</protein>
<proteinExistence type="predicted"/>
<dbReference type="InterPro" id="IPR007563">
    <property type="entry name" value="DUF554"/>
</dbReference>
<evidence type="ECO:0000313" key="2">
    <source>
        <dbReference type="EMBL" id="CAB4632898.1"/>
    </source>
</evidence>
<gene>
    <name evidence="2" type="ORF">UFOPK2032_00745</name>
</gene>
<feature type="transmembrane region" description="Helical" evidence="1">
    <location>
        <begin position="6"/>
        <end position="24"/>
    </location>
</feature>
<keyword evidence="1" id="KW-0472">Membrane</keyword>